<dbReference type="PANTHER" id="PTHR47936:SF3">
    <property type="entry name" value="PENTACOTRIPEPTIDE-REPEAT REGION OF PRORP DOMAIN-CONTAINING PROTEIN"/>
    <property type="match status" value="1"/>
</dbReference>
<evidence type="ECO:0008006" key="6">
    <source>
        <dbReference type="Google" id="ProtNLM"/>
    </source>
</evidence>
<dbReference type="Pfam" id="PF01535">
    <property type="entry name" value="PPR"/>
    <property type="match status" value="1"/>
</dbReference>
<evidence type="ECO:0000256" key="2">
    <source>
        <dbReference type="ARBA" id="ARBA00022737"/>
    </source>
</evidence>
<comment type="caution">
    <text evidence="4">The sequence shown here is derived from an EMBL/GenBank/DDBJ whole genome shotgun (WGS) entry which is preliminary data.</text>
</comment>
<dbReference type="PANTHER" id="PTHR47936">
    <property type="entry name" value="PPR_LONG DOMAIN-CONTAINING PROTEIN"/>
    <property type="match status" value="1"/>
</dbReference>
<dbReference type="InterPro" id="IPR002885">
    <property type="entry name" value="PPR_rpt"/>
</dbReference>
<evidence type="ECO:0000256" key="1">
    <source>
        <dbReference type="ARBA" id="ARBA00007626"/>
    </source>
</evidence>
<feature type="repeat" description="PPR" evidence="3">
    <location>
        <begin position="323"/>
        <end position="357"/>
    </location>
</feature>
<evidence type="ECO:0000313" key="5">
    <source>
        <dbReference type="Proteomes" id="UP001159364"/>
    </source>
</evidence>
<reference evidence="4 5" key="1">
    <citation type="submission" date="2021-09" db="EMBL/GenBank/DDBJ databases">
        <title>Genomic insights and catalytic innovation underlie evolution of tropane alkaloids biosynthesis.</title>
        <authorList>
            <person name="Wang Y.-J."/>
            <person name="Tian T."/>
            <person name="Huang J.-P."/>
            <person name="Huang S.-X."/>
        </authorList>
    </citation>
    <scope>NUCLEOTIDE SEQUENCE [LARGE SCALE GENOMIC DNA]</scope>
    <source>
        <strain evidence="4">KIB-2018</strain>
        <tissue evidence="4">Leaf</tissue>
    </source>
</reference>
<dbReference type="Gene3D" id="1.25.40.10">
    <property type="entry name" value="Tetratricopeptide repeat domain"/>
    <property type="match status" value="1"/>
</dbReference>
<dbReference type="Proteomes" id="UP001159364">
    <property type="component" value="Linkage Group LG07"/>
</dbReference>
<dbReference type="EMBL" id="JAIWQS010000007">
    <property type="protein sequence ID" value="KAJ8760623.1"/>
    <property type="molecule type" value="Genomic_DNA"/>
</dbReference>
<organism evidence="4 5">
    <name type="scientific">Erythroxylum novogranatense</name>
    <dbReference type="NCBI Taxonomy" id="1862640"/>
    <lineage>
        <taxon>Eukaryota</taxon>
        <taxon>Viridiplantae</taxon>
        <taxon>Streptophyta</taxon>
        <taxon>Embryophyta</taxon>
        <taxon>Tracheophyta</taxon>
        <taxon>Spermatophyta</taxon>
        <taxon>Magnoliopsida</taxon>
        <taxon>eudicotyledons</taxon>
        <taxon>Gunneridae</taxon>
        <taxon>Pentapetalae</taxon>
        <taxon>rosids</taxon>
        <taxon>fabids</taxon>
        <taxon>Malpighiales</taxon>
        <taxon>Erythroxylaceae</taxon>
        <taxon>Erythroxylum</taxon>
    </lineage>
</organism>
<feature type="repeat" description="PPR" evidence="3">
    <location>
        <begin position="253"/>
        <end position="287"/>
    </location>
</feature>
<protein>
    <recommendedName>
        <fullName evidence="6">Pentatricopeptide repeat-containing protein</fullName>
    </recommendedName>
</protein>
<evidence type="ECO:0000256" key="3">
    <source>
        <dbReference type="PROSITE-ProRule" id="PRU00708"/>
    </source>
</evidence>
<dbReference type="PROSITE" id="PS51375">
    <property type="entry name" value="PPR"/>
    <property type="match status" value="3"/>
</dbReference>
<feature type="repeat" description="PPR" evidence="3">
    <location>
        <begin position="288"/>
        <end position="322"/>
    </location>
</feature>
<dbReference type="AlphaFoldDB" id="A0AAV8T2Y0"/>
<keyword evidence="2" id="KW-0677">Repeat</keyword>
<gene>
    <name evidence="4" type="ORF">K2173_015290</name>
</gene>
<keyword evidence="5" id="KW-1185">Reference proteome</keyword>
<comment type="similarity">
    <text evidence="1">Belongs to the PPR family. P subfamily.</text>
</comment>
<name>A0AAV8T2Y0_9ROSI</name>
<evidence type="ECO:0000313" key="4">
    <source>
        <dbReference type="EMBL" id="KAJ8760623.1"/>
    </source>
</evidence>
<dbReference type="InterPro" id="IPR011990">
    <property type="entry name" value="TPR-like_helical_dom_sf"/>
</dbReference>
<dbReference type="NCBIfam" id="TIGR00756">
    <property type="entry name" value="PPR"/>
    <property type="match status" value="2"/>
</dbReference>
<proteinExistence type="inferred from homology"/>
<sequence length="472" mass="53730">MSKPSNCSLSLRFWRLYSLSTDGFSSFYSQINPCSQSSSSFGFNGLPVCAFPILNFQASKCSSQSCFRSYSASSYELSTCYGTPISTQKQVSEIVNLIRSDRDDLESKLDSLDIILSLPPFKDLFEVLNREKLCALRFFRWLKSWQPEWNRKYDVCSLVIANCGHLDDYDAMKCILEEFKQNGICLTSKAFGFLPITMTDETVMRKSIKRLVCLLHEVGGSCYSSGIHSLIRMYCSFGLFGMAKFVMESTERKISYYNLLILEMCRRSNSKGARKMLAEMREEGCDPSAQSYNYVISSLLKNGENADAHKLFQEMQEKDCPPNALTFEIFICNACKNGNLDIAMHILDGMVALNIEPRLGTHAAVIKGYFKLQQDGEAYKYIVNFVDKFKFSSNMNYSLLARLHHKGGNLVVAHDILSEMMSKGFRPNFNVYWKVLKKLKKSSQEEMAIHLQRQFLKFESKNSTGGDVLPLQ</sequence>
<dbReference type="Pfam" id="PF13041">
    <property type="entry name" value="PPR_2"/>
    <property type="match status" value="1"/>
</dbReference>
<accession>A0AAV8T2Y0</accession>